<dbReference type="GO" id="GO:0016491">
    <property type="term" value="F:oxidoreductase activity"/>
    <property type="evidence" value="ECO:0007669"/>
    <property type="project" value="InterPro"/>
</dbReference>
<dbReference type="InterPro" id="IPR000674">
    <property type="entry name" value="Ald_Oxase/Xan_DH_a/b"/>
</dbReference>
<sequence length="739" mass="77648">MASLRKIARRSFLFGSLALAGGVAFGWWKYKTPYPNPLRPETGATLNAYVMIDEGGVTLVAPRAEMGQGIHTTLAALVAEEMDLELAAVKVIHGPASAAYFNAGALEEGAPFLPIDESWLASTVRDAMHVPGKFLGLQITGGSSSVIDAFDKMRLAGAAARAALVQAASGRLGVAAAELKTESGAVIAPDGTRLTYADLAVEAAGLALDQAPLPKPREAWRILGKSQPRVDMVAKVTGTAQFTADLRLPGMVFATARTNPGLGAGVKSFDDKAALAVPGVSHVVPIPGGLAVVASSTWAAFKGAEALVVDWEPAPYPDSAGVTEALKAAFDGEADSRNRDEGDVEAALTGELFEAEYSAPYLAHATMEPMTAAALVKDGALTVWSGNQLPTQILAVGAQITGLPQEAIEVETLLMGGGFGRRAEMDIVTQVVTLAKALEGRPVLLTWTREEDMTHDMYRPAALGRVRAKLEAGRVLAFDAGTVSSSVVAGFAGRMGYSVPGPDATIVQGLADQPYVFANHRVTGYRAPDMLPVGNWRSVGNSQNVFFGETAMDELAALAGSDPLSFRLDHLDHAPSRLVLETVAEMADWGAPRPGRALGVGFCIAFGVPSAQVIEVEMVEGRVRMTGAWAAVDVGLALDPSILEAQVTGAMIYGLSAAIRGEITVKGGAVEQATFWDYEPLRMPQIPPMQVRVLETMPRIRGIGEPGTPPAAPALGNAIFALTGQRLREMPFGRTFDFA</sequence>
<dbReference type="PIRSF" id="PIRSF036389">
    <property type="entry name" value="IOR_B"/>
    <property type="match status" value="1"/>
</dbReference>
<dbReference type="AlphaFoldDB" id="A0AAE5BWE5"/>
<proteinExistence type="predicted"/>
<dbReference type="InterPro" id="IPR037165">
    <property type="entry name" value="AldOxase/xan_DH_Mopterin-bd_sf"/>
</dbReference>
<accession>A0AAE5BWE5</accession>
<dbReference type="Gene3D" id="3.90.1170.50">
    <property type="entry name" value="Aldehyde oxidase/xanthine dehydrogenase, a/b hammerhead"/>
    <property type="match status" value="1"/>
</dbReference>
<dbReference type="Pfam" id="PF20256">
    <property type="entry name" value="MoCoBD_2"/>
    <property type="match status" value="2"/>
</dbReference>
<dbReference type="InterPro" id="IPR008274">
    <property type="entry name" value="AldOxase/xan_DH_MoCoBD1"/>
</dbReference>
<dbReference type="Pfam" id="PF02738">
    <property type="entry name" value="MoCoBD_1"/>
    <property type="match status" value="1"/>
</dbReference>
<dbReference type="InterPro" id="IPR052516">
    <property type="entry name" value="N-heterocyclic_Hydroxylase"/>
</dbReference>
<organism evidence="2 3">
    <name type="scientific">Stagnihabitans tardus</name>
    <dbReference type="NCBI Taxonomy" id="2699202"/>
    <lineage>
        <taxon>Bacteria</taxon>
        <taxon>Pseudomonadati</taxon>
        <taxon>Pseudomonadota</taxon>
        <taxon>Alphaproteobacteria</taxon>
        <taxon>Rhodobacterales</taxon>
        <taxon>Paracoccaceae</taxon>
        <taxon>Stagnihabitans</taxon>
    </lineage>
</organism>
<dbReference type="EMBL" id="JAABNR010000040">
    <property type="protein sequence ID" value="NBZ89931.1"/>
    <property type="molecule type" value="Genomic_DNA"/>
</dbReference>
<dbReference type="InterPro" id="IPR012368">
    <property type="entry name" value="OxRdtase_Mopterin-bd_su_IorB"/>
</dbReference>
<dbReference type="PANTHER" id="PTHR47495:SF2">
    <property type="entry name" value="ALDEHYDE DEHYDROGENASE"/>
    <property type="match status" value="1"/>
</dbReference>
<name>A0AAE5BWE5_9RHOB</name>
<dbReference type="SMART" id="SM01008">
    <property type="entry name" value="Ald_Xan_dh_C"/>
    <property type="match status" value="1"/>
</dbReference>
<dbReference type="PANTHER" id="PTHR47495">
    <property type="entry name" value="ALDEHYDE DEHYDROGENASE"/>
    <property type="match status" value="1"/>
</dbReference>
<evidence type="ECO:0000313" key="2">
    <source>
        <dbReference type="EMBL" id="NBZ89931.1"/>
    </source>
</evidence>
<evidence type="ECO:0000313" key="3">
    <source>
        <dbReference type="Proteomes" id="UP001193501"/>
    </source>
</evidence>
<dbReference type="InterPro" id="IPR006311">
    <property type="entry name" value="TAT_signal"/>
</dbReference>
<dbReference type="RefSeq" id="WP_168776720.1">
    <property type="nucleotide sequence ID" value="NZ_JAABNR010000040.1"/>
</dbReference>
<protein>
    <submittedName>
        <fullName evidence="2">Molybdopterin-dependent oxidoreductase</fullName>
    </submittedName>
</protein>
<gene>
    <name evidence="2" type="ORF">GV832_20305</name>
</gene>
<dbReference type="SUPFAM" id="SSF56003">
    <property type="entry name" value="Molybdenum cofactor-binding domain"/>
    <property type="match status" value="2"/>
</dbReference>
<reference evidence="2" key="1">
    <citation type="submission" date="2020-01" db="EMBL/GenBank/DDBJ databases">
        <authorList>
            <person name="Chen W.-M."/>
        </authorList>
    </citation>
    <scope>NUCLEOTIDE SEQUENCE</scope>
    <source>
        <strain evidence="2">CYK-10</strain>
    </source>
</reference>
<evidence type="ECO:0000259" key="1">
    <source>
        <dbReference type="SMART" id="SM01008"/>
    </source>
</evidence>
<dbReference type="Proteomes" id="UP001193501">
    <property type="component" value="Unassembled WGS sequence"/>
</dbReference>
<dbReference type="Gene3D" id="3.30.365.10">
    <property type="entry name" value="Aldehyde oxidase/xanthine dehydrogenase, molybdopterin binding domain"/>
    <property type="match status" value="4"/>
</dbReference>
<dbReference type="PROSITE" id="PS51318">
    <property type="entry name" value="TAT"/>
    <property type="match status" value="1"/>
</dbReference>
<keyword evidence="3" id="KW-1185">Reference proteome</keyword>
<dbReference type="InterPro" id="IPR046867">
    <property type="entry name" value="AldOxase/xan_DH_MoCoBD2"/>
</dbReference>
<feature type="domain" description="Aldehyde oxidase/xanthine dehydrogenase a/b hammerhead" evidence="1">
    <location>
        <begin position="237"/>
        <end position="315"/>
    </location>
</feature>
<comment type="caution">
    <text evidence="2">The sequence shown here is derived from an EMBL/GenBank/DDBJ whole genome shotgun (WGS) entry which is preliminary data.</text>
</comment>